<proteinExistence type="predicted"/>
<dbReference type="Proteomes" id="UP000676194">
    <property type="component" value="Chromosome"/>
</dbReference>
<dbReference type="Gene3D" id="3.60.21.10">
    <property type="match status" value="1"/>
</dbReference>
<dbReference type="InterPro" id="IPR039331">
    <property type="entry name" value="PAPs-like"/>
</dbReference>
<dbReference type="AlphaFoldDB" id="A0A8E6B8X7"/>
<evidence type="ECO:0000256" key="2">
    <source>
        <dbReference type="SAM" id="MobiDB-lite"/>
    </source>
</evidence>
<dbReference type="KEGG" id="tsph:KIH39_06425"/>
<evidence type="ECO:0000256" key="1">
    <source>
        <dbReference type="ARBA" id="ARBA00022729"/>
    </source>
</evidence>
<sequence length="509" mass="58356">MNIYPNRRKFVAAILYLLNWITLGKLFAQQPKSPGKKGNNAGSYVLPSALSSYDRLSIILGRVTDRSIVVSALSKDKAEIYLDYGYSSGKYTQKTKVYSLAAQEPLEFTLEELKPDTEYFFRVQLRKSGEKTYTPRDENRFHTQRVKGSTFTFAVQGDSHPERPQMSEPNLYARTLLEAARTQPDFYICIGDDFSVDKVKNHTPEGFAEPYTLQRPFLGLVGQTAPIYLVNGNHEQGSLFNYNQKDVRHAVAVGVQKARNKYYPMPEPDAFYKGNSEPLKEIGLLRDYYSWTWGDALFVVLDNYWHSPTLVDSGFAGGTEGKEDKKSKEGDWWGKTLGDMQYKWFKKILEESTAKYKFVFAHHVLGSGRGGIDQCDLFEWGGKNKRGDWEFKQKRPGWEMPIHQLMVKHKVTIFFQGHDHLYAKQEKDGIIYQELPMPSDHGYVAYNEDRYKTGVKLPNSGFLKVTVSPSEVKVEYVRTYLPKDESDKRRSGEIAHNYQISSRSASQKS</sequence>
<dbReference type="InterPro" id="IPR029052">
    <property type="entry name" value="Metallo-depent_PP-like"/>
</dbReference>
<evidence type="ECO:0000259" key="3">
    <source>
        <dbReference type="Pfam" id="PF00149"/>
    </source>
</evidence>
<protein>
    <submittedName>
        <fullName evidence="4">Metallophosphoesterase family protein</fullName>
    </submittedName>
</protein>
<evidence type="ECO:0000313" key="5">
    <source>
        <dbReference type="Proteomes" id="UP000676194"/>
    </source>
</evidence>
<keyword evidence="1" id="KW-0732">Signal</keyword>
<reference evidence="4" key="1">
    <citation type="submission" date="2021-05" db="EMBL/GenBank/DDBJ databases">
        <title>Complete genome sequence of the cellulolytic planctomycete Telmatocola sphagniphila SP2T and characterization of the first cellulase from planctomycetes.</title>
        <authorList>
            <person name="Rakitin A.L."/>
            <person name="Beletsky A.V."/>
            <person name="Naumoff D.G."/>
            <person name="Kulichevskaya I.S."/>
            <person name="Mardanov A.V."/>
            <person name="Ravin N.V."/>
            <person name="Dedysh S.N."/>
        </authorList>
    </citation>
    <scope>NUCLEOTIDE SEQUENCE</scope>
    <source>
        <strain evidence="4">SP2T</strain>
    </source>
</reference>
<dbReference type="EMBL" id="CP074694">
    <property type="protein sequence ID" value="QVL33542.1"/>
    <property type="molecule type" value="Genomic_DNA"/>
</dbReference>
<keyword evidence="5" id="KW-1185">Reference proteome</keyword>
<feature type="compositionally biased region" description="Polar residues" evidence="2">
    <location>
        <begin position="498"/>
        <end position="509"/>
    </location>
</feature>
<dbReference type="PANTHER" id="PTHR22953:SF153">
    <property type="entry name" value="PURPLE ACID PHOSPHATASE"/>
    <property type="match status" value="1"/>
</dbReference>
<dbReference type="RefSeq" id="WP_213498442.1">
    <property type="nucleotide sequence ID" value="NZ_CP074694.1"/>
</dbReference>
<gene>
    <name evidence="4" type="ORF">KIH39_06425</name>
</gene>
<name>A0A8E6B8X7_9BACT</name>
<dbReference type="GO" id="GO:0003993">
    <property type="term" value="F:acid phosphatase activity"/>
    <property type="evidence" value="ECO:0007669"/>
    <property type="project" value="InterPro"/>
</dbReference>
<feature type="domain" description="Calcineurin-like phosphoesterase" evidence="3">
    <location>
        <begin position="152"/>
        <end position="421"/>
    </location>
</feature>
<accession>A0A8E6B8X7</accession>
<dbReference type="PANTHER" id="PTHR22953">
    <property type="entry name" value="ACID PHOSPHATASE RELATED"/>
    <property type="match status" value="1"/>
</dbReference>
<dbReference type="InterPro" id="IPR004843">
    <property type="entry name" value="Calcineurin-like_PHP"/>
</dbReference>
<feature type="region of interest" description="Disordered" evidence="2">
    <location>
        <begin position="485"/>
        <end position="509"/>
    </location>
</feature>
<dbReference type="SUPFAM" id="SSF56300">
    <property type="entry name" value="Metallo-dependent phosphatases"/>
    <property type="match status" value="1"/>
</dbReference>
<dbReference type="Pfam" id="PF00149">
    <property type="entry name" value="Metallophos"/>
    <property type="match status" value="1"/>
</dbReference>
<organism evidence="4 5">
    <name type="scientific">Telmatocola sphagniphila</name>
    <dbReference type="NCBI Taxonomy" id="1123043"/>
    <lineage>
        <taxon>Bacteria</taxon>
        <taxon>Pseudomonadati</taxon>
        <taxon>Planctomycetota</taxon>
        <taxon>Planctomycetia</taxon>
        <taxon>Gemmatales</taxon>
        <taxon>Gemmataceae</taxon>
    </lineage>
</organism>
<evidence type="ECO:0000313" key="4">
    <source>
        <dbReference type="EMBL" id="QVL33542.1"/>
    </source>
</evidence>